<proteinExistence type="predicted"/>
<dbReference type="EMBL" id="LODT01000042">
    <property type="protein sequence ID" value="KYQ89101.1"/>
    <property type="molecule type" value="Genomic_DNA"/>
</dbReference>
<evidence type="ECO:0000313" key="1">
    <source>
        <dbReference type="EMBL" id="KYQ89101.1"/>
    </source>
</evidence>
<name>A0A151Z583_TIELA</name>
<comment type="caution">
    <text evidence="1">The sequence shown here is derived from an EMBL/GenBank/DDBJ whole genome shotgun (WGS) entry which is preliminary data.</text>
</comment>
<gene>
    <name evidence="1" type="ORF">DLAC_10333</name>
</gene>
<organism evidence="1 2">
    <name type="scientific">Tieghemostelium lacteum</name>
    <name type="common">Slime mold</name>
    <name type="synonym">Dictyostelium lacteum</name>
    <dbReference type="NCBI Taxonomy" id="361077"/>
    <lineage>
        <taxon>Eukaryota</taxon>
        <taxon>Amoebozoa</taxon>
        <taxon>Evosea</taxon>
        <taxon>Eumycetozoa</taxon>
        <taxon>Dictyostelia</taxon>
        <taxon>Dictyosteliales</taxon>
        <taxon>Raperosteliaceae</taxon>
        <taxon>Tieghemostelium</taxon>
    </lineage>
</organism>
<keyword evidence="2" id="KW-1185">Reference proteome</keyword>
<reference evidence="1 2" key="1">
    <citation type="submission" date="2015-12" db="EMBL/GenBank/DDBJ databases">
        <title>Dictyostelia acquired genes for synthesis and detection of signals that induce cell-type specialization by lateral gene transfer from prokaryotes.</title>
        <authorList>
            <person name="Gloeckner G."/>
            <person name="Schaap P."/>
        </authorList>
    </citation>
    <scope>NUCLEOTIDE SEQUENCE [LARGE SCALE GENOMIC DNA]</scope>
    <source>
        <strain evidence="1 2">TK</strain>
    </source>
</reference>
<dbReference type="Proteomes" id="UP000076078">
    <property type="component" value="Unassembled WGS sequence"/>
</dbReference>
<dbReference type="FunCoup" id="A0A151Z583">
    <property type="interactions" value="425"/>
</dbReference>
<accession>A0A151Z583</accession>
<dbReference type="InParanoid" id="A0A151Z583"/>
<protein>
    <submittedName>
        <fullName evidence="1">Uncharacterized protein</fullName>
    </submittedName>
</protein>
<dbReference type="AlphaFoldDB" id="A0A151Z583"/>
<sequence>MSSLQFQLSEFYIKSLKWCDDKTDINTKLMDIYGCLNELESFLSTIEVAIKDRSLGEIAESFKQISFLLTNLVNLSIFSMFDSNKYSKLTSINIHLYNILLDFYQKSKSKKDSFEVSVFNWVIKLLTDGTSFAVQDPYCLELLKSIGVGVIEYQNETREILIESIRNSLMKLGEYQYQLVLRDFNITEFTLHLLPLIKCIPIDSNIITTVNTDKASPTLYNRYFVSQMEFKEKCNQLYNTNIELFIDDYISQFVDFKMELVKDIPVNLLDFIISTPNIYRVIVKLLYKLYKSTMLFKYKHLLYQLNEYMINNSNTSNIHSSYYPLSLKSLVKSFLCKDSFKNINQSRELLFLKSNISNTKDEVLLLDTLFLNYYFKAIHQLFETTEIDDVIDYLYWHHTTTCLVPNITKPQFQKLIETIAYIFKHNHDNTTIILDQLEKEKVKWVENLKLFYDLTIDQLVAKHNITSTDLIQTFRKLYNSSQLLEISLKFKIIITDCKALFYNDQISYYNYLRKINIVSLQ</sequence>
<evidence type="ECO:0000313" key="2">
    <source>
        <dbReference type="Proteomes" id="UP000076078"/>
    </source>
</evidence>